<keyword evidence="3" id="KW-1185">Reference proteome</keyword>
<dbReference type="RefSeq" id="WP_129992469.1">
    <property type="nucleotide sequence ID" value="NZ_QOHL01000001.1"/>
</dbReference>
<dbReference type="InterPro" id="IPR029062">
    <property type="entry name" value="Class_I_gatase-like"/>
</dbReference>
<organism evidence="2 3">
    <name type="scientific">Ehrlichia minasensis</name>
    <dbReference type="NCBI Taxonomy" id="1242993"/>
    <lineage>
        <taxon>Bacteria</taxon>
        <taxon>Pseudomonadati</taxon>
        <taxon>Pseudomonadota</taxon>
        <taxon>Alphaproteobacteria</taxon>
        <taxon>Rickettsiales</taxon>
        <taxon>Anaplasmataceae</taxon>
        <taxon>Ehrlichia</taxon>
    </lineage>
</organism>
<dbReference type="Pfam" id="PF00117">
    <property type="entry name" value="GATase"/>
    <property type="match status" value="1"/>
</dbReference>
<evidence type="ECO:0000259" key="1">
    <source>
        <dbReference type="Pfam" id="PF00117"/>
    </source>
</evidence>
<sequence length="324" mass="36864">MKFTCRINYTILLTLFFLTFVTPYITVLAECVKYNKKDIVVGLLSTKFVSYPNEYNTALEITKLLEGYGVHVVLMDYNVIMQLVEDEIISINKTYEKSYEISRCDIVKNVVMRFIKENNVSRILIPGNHYNISSLPIAPSLNRQLITNAVVSIIHNDNYCIHLFGVCGGLQGIMYANGVRITRVENIVKSQIAVKSHTVSSPNPRNIDANLHQIKILPNNRLSNIASSLNLLTKNQVIYFPDSHSEAIDTDIENIKKIYNLGYKIIAMSEDGIIEGIEDSYGNMYFQFHPEYLMINSEKKRGDSNREASIALADAIIKDFLFRD</sequence>
<dbReference type="Gene3D" id="3.40.50.880">
    <property type="match status" value="1"/>
</dbReference>
<comment type="caution">
    <text evidence="2">The sequence shown here is derived from an EMBL/GenBank/DDBJ whole genome shotgun (WGS) entry which is preliminary data.</text>
</comment>
<name>A0A4Q6I743_9RICK</name>
<evidence type="ECO:0000313" key="2">
    <source>
        <dbReference type="EMBL" id="RZB13150.1"/>
    </source>
</evidence>
<protein>
    <recommendedName>
        <fullName evidence="1">Glutamine amidotransferase domain-containing protein</fullName>
    </recommendedName>
</protein>
<dbReference type="AlphaFoldDB" id="A0A4Q6I743"/>
<feature type="domain" description="Glutamine amidotransferase" evidence="1">
    <location>
        <begin position="117"/>
        <end position="294"/>
    </location>
</feature>
<evidence type="ECO:0000313" key="3">
    <source>
        <dbReference type="Proteomes" id="UP000293377"/>
    </source>
</evidence>
<reference evidence="2 3" key="1">
    <citation type="submission" date="2018-06" db="EMBL/GenBank/DDBJ databases">
        <title>Complete Genome Sequence of Ehrlichia minasensis Isolated From Cattle.</title>
        <authorList>
            <person name="Aguiar D.M."/>
            <person name="Araujo J.P.A.Jr."/>
            <person name="Nakazato L."/>
            <person name="Bard E."/>
            <person name="Cabezas-Cruz A."/>
        </authorList>
    </citation>
    <scope>NUCLEOTIDE SEQUENCE [LARGE SCALE GENOMIC DNA]</scope>
    <source>
        <strain evidence="2 3">B11</strain>
    </source>
</reference>
<accession>A0A4Q6I743</accession>
<dbReference type="Proteomes" id="UP000293377">
    <property type="component" value="Unassembled WGS sequence"/>
</dbReference>
<gene>
    <name evidence="2" type="ORF">DRF75_00355</name>
</gene>
<dbReference type="InterPro" id="IPR017926">
    <property type="entry name" value="GATASE"/>
</dbReference>
<dbReference type="SUPFAM" id="SSF52317">
    <property type="entry name" value="Class I glutamine amidotransferase-like"/>
    <property type="match status" value="1"/>
</dbReference>
<proteinExistence type="predicted"/>
<dbReference type="EMBL" id="QOHL01000001">
    <property type="protein sequence ID" value="RZB13150.1"/>
    <property type="molecule type" value="Genomic_DNA"/>
</dbReference>